<feature type="domain" description="Polysaccharide export protein N-terminal" evidence="15">
    <location>
        <begin position="67"/>
        <end position="139"/>
    </location>
</feature>
<dbReference type="PANTHER" id="PTHR33619">
    <property type="entry name" value="POLYSACCHARIDE EXPORT PROTEIN GFCE-RELATED"/>
    <property type="match status" value="1"/>
</dbReference>
<comment type="subcellular location">
    <subcellularLocation>
        <location evidence="1">Cell outer membrane</location>
        <topology evidence="1">Multi-pass membrane protein</topology>
    </subcellularLocation>
</comment>
<evidence type="ECO:0000256" key="2">
    <source>
        <dbReference type="ARBA" id="ARBA00009450"/>
    </source>
</evidence>
<dbReference type="InterPro" id="IPR003715">
    <property type="entry name" value="Poly_export_N"/>
</dbReference>
<organism evidence="17 18">
    <name type="scientific">Geoanaerobacter pelophilus</name>
    <dbReference type="NCBI Taxonomy" id="60036"/>
    <lineage>
        <taxon>Bacteria</taxon>
        <taxon>Pseudomonadati</taxon>
        <taxon>Thermodesulfobacteriota</taxon>
        <taxon>Desulfuromonadia</taxon>
        <taxon>Geobacterales</taxon>
        <taxon>Geobacteraceae</taxon>
        <taxon>Geoanaerobacter</taxon>
    </lineage>
</organism>
<dbReference type="GO" id="GO:0006811">
    <property type="term" value="P:monoatomic ion transport"/>
    <property type="evidence" value="ECO:0007669"/>
    <property type="project" value="UniProtKB-KW"/>
</dbReference>
<keyword evidence="13" id="KW-0998">Cell outer membrane</keyword>
<dbReference type="AlphaFoldDB" id="A0AAW4L9G8"/>
<dbReference type="GO" id="GO:0015159">
    <property type="term" value="F:polysaccharide transmembrane transporter activity"/>
    <property type="evidence" value="ECO:0007669"/>
    <property type="project" value="InterPro"/>
</dbReference>
<keyword evidence="3" id="KW-0813">Transport</keyword>
<proteinExistence type="inferred from homology"/>
<evidence type="ECO:0000256" key="14">
    <source>
        <dbReference type="ARBA" id="ARBA00023288"/>
    </source>
</evidence>
<comment type="caution">
    <text evidence="17">The sequence shown here is derived from an EMBL/GenBank/DDBJ whole genome shotgun (WGS) entry which is preliminary data.</text>
</comment>
<dbReference type="Proteomes" id="UP000811899">
    <property type="component" value="Unassembled WGS sequence"/>
</dbReference>
<keyword evidence="14" id="KW-0449">Lipoprotein</keyword>
<evidence type="ECO:0000256" key="3">
    <source>
        <dbReference type="ARBA" id="ARBA00022448"/>
    </source>
</evidence>
<keyword evidence="12" id="KW-0564">Palmitate</keyword>
<keyword evidence="10" id="KW-0626">Porin</keyword>
<evidence type="ECO:0000313" key="18">
    <source>
        <dbReference type="Proteomes" id="UP000811899"/>
    </source>
</evidence>
<comment type="similarity">
    <text evidence="2">Belongs to the BexD/CtrA/VexA family.</text>
</comment>
<name>A0AAW4L9G8_9BACT</name>
<evidence type="ECO:0000259" key="16">
    <source>
        <dbReference type="Pfam" id="PF22461"/>
    </source>
</evidence>
<evidence type="ECO:0000313" key="17">
    <source>
        <dbReference type="EMBL" id="MBT0666192.1"/>
    </source>
</evidence>
<keyword evidence="18" id="KW-1185">Reference proteome</keyword>
<dbReference type="Pfam" id="PF22461">
    <property type="entry name" value="SLBB_2"/>
    <property type="match status" value="1"/>
</dbReference>
<evidence type="ECO:0000256" key="13">
    <source>
        <dbReference type="ARBA" id="ARBA00023237"/>
    </source>
</evidence>
<keyword evidence="5" id="KW-0762">Sugar transport</keyword>
<dbReference type="InterPro" id="IPR054765">
    <property type="entry name" value="SLBB_dom"/>
</dbReference>
<evidence type="ECO:0000259" key="15">
    <source>
        <dbReference type="Pfam" id="PF02563"/>
    </source>
</evidence>
<protein>
    <submittedName>
        <fullName evidence="17">Polysaccharide biosynthesis/export family protein</fullName>
    </submittedName>
</protein>
<keyword evidence="7" id="KW-0732">Signal</keyword>
<dbReference type="InterPro" id="IPR049712">
    <property type="entry name" value="Poly_export"/>
</dbReference>
<reference evidence="17 18" key="1">
    <citation type="submission" date="2021-05" db="EMBL/GenBank/DDBJ databases">
        <title>The draft genome of Geobacter pelophilus DSM 12255.</title>
        <authorList>
            <person name="Xu Z."/>
            <person name="Masuda Y."/>
            <person name="Itoh H."/>
            <person name="Senoo K."/>
        </authorList>
    </citation>
    <scope>NUCLEOTIDE SEQUENCE [LARGE SCALE GENOMIC DNA]</scope>
    <source>
        <strain evidence="17 18">DSM 12255</strain>
    </source>
</reference>
<evidence type="ECO:0000256" key="12">
    <source>
        <dbReference type="ARBA" id="ARBA00023139"/>
    </source>
</evidence>
<evidence type="ECO:0000256" key="9">
    <source>
        <dbReference type="ARBA" id="ARBA00023065"/>
    </source>
</evidence>
<accession>A0AAW4L9G8</accession>
<sequence>MLVVTSISWAEQFKDQGQPSEAVKADEPKVKAPAVVAPGSSIPDSAARNTSDAVVSGNVSEIPLVKAADYLIGPGDQLDIAVWKDEALTRSVVVLPDGKVTFPLAGDILAGGKTVAELKKEISERLARFVPDLVLSVEVRQSNSMLIYIIGRVNAPGRQVLNTNVNVLQALAMAGGLNPFASKDRIKVFRTEHGETRIIPFHYSEVVDGTNLADNIVLKRGDVIVVP</sequence>
<dbReference type="Gene3D" id="3.10.560.10">
    <property type="entry name" value="Outer membrane lipoprotein wza domain like"/>
    <property type="match status" value="1"/>
</dbReference>
<evidence type="ECO:0000256" key="5">
    <source>
        <dbReference type="ARBA" id="ARBA00022597"/>
    </source>
</evidence>
<evidence type="ECO:0000256" key="10">
    <source>
        <dbReference type="ARBA" id="ARBA00023114"/>
    </source>
</evidence>
<dbReference type="Pfam" id="PF02563">
    <property type="entry name" value="Poly_export"/>
    <property type="match status" value="1"/>
</dbReference>
<evidence type="ECO:0000256" key="6">
    <source>
        <dbReference type="ARBA" id="ARBA00022692"/>
    </source>
</evidence>
<keyword evidence="6" id="KW-0812">Transmembrane</keyword>
<dbReference type="GO" id="GO:0009279">
    <property type="term" value="C:cell outer membrane"/>
    <property type="evidence" value="ECO:0007669"/>
    <property type="project" value="UniProtKB-SubCell"/>
</dbReference>
<keyword evidence="4" id="KW-1134">Transmembrane beta strand</keyword>
<feature type="domain" description="SLBB" evidence="16">
    <location>
        <begin position="146"/>
        <end position="226"/>
    </location>
</feature>
<keyword evidence="8" id="KW-0625">Polysaccharide transport</keyword>
<evidence type="ECO:0000256" key="1">
    <source>
        <dbReference type="ARBA" id="ARBA00004571"/>
    </source>
</evidence>
<keyword evidence="9" id="KW-0406">Ion transport</keyword>
<evidence type="ECO:0000256" key="11">
    <source>
        <dbReference type="ARBA" id="ARBA00023136"/>
    </source>
</evidence>
<evidence type="ECO:0000256" key="8">
    <source>
        <dbReference type="ARBA" id="ARBA00023047"/>
    </source>
</evidence>
<dbReference type="EMBL" id="JAHCVJ010000009">
    <property type="protein sequence ID" value="MBT0666192.1"/>
    <property type="molecule type" value="Genomic_DNA"/>
</dbReference>
<dbReference type="GO" id="GO:0015288">
    <property type="term" value="F:porin activity"/>
    <property type="evidence" value="ECO:0007669"/>
    <property type="project" value="UniProtKB-KW"/>
</dbReference>
<dbReference type="PANTHER" id="PTHR33619:SF3">
    <property type="entry name" value="POLYSACCHARIDE EXPORT PROTEIN GFCE-RELATED"/>
    <property type="match status" value="1"/>
</dbReference>
<gene>
    <name evidence="17" type="ORF">KI809_17915</name>
</gene>
<evidence type="ECO:0000256" key="4">
    <source>
        <dbReference type="ARBA" id="ARBA00022452"/>
    </source>
</evidence>
<dbReference type="Gene3D" id="3.30.1950.10">
    <property type="entry name" value="wza like domain"/>
    <property type="match status" value="1"/>
</dbReference>
<evidence type="ECO:0000256" key="7">
    <source>
        <dbReference type="ARBA" id="ARBA00022729"/>
    </source>
</evidence>
<dbReference type="GO" id="GO:0046930">
    <property type="term" value="C:pore complex"/>
    <property type="evidence" value="ECO:0007669"/>
    <property type="project" value="UniProtKB-KW"/>
</dbReference>
<keyword evidence="11" id="KW-0472">Membrane</keyword>